<organism evidence="2">
    <name type="scientific">Nothobranchius kadleci</name>
    <name type="common">African annual killifish</name>
    <dbReference type="NCBI Taxonomy" id="1051664"/>
    <lineage>
        <taxon>Eukaryota</taxon>
        <taxon>Metazoa</taxon>
        <taxon>Chordata</taxon>
        <taxon>Craniata</taxon>
        <taxon>Vertebrata</taxon>
        <taxon>Euteleostomi</taxon>
        <taxon>Actinopterygii</taxon>
        <taxon>Neopterygii</taxon>
        <taxon>Teleostei</taxon>
        <taxon>Neoteleostei</taxon>
        <taxon>Acanthomorphata</taxon>
        <taxon>Ovalentaria</taxon>
        <taxon>Atherinomorphae</taxon>
        <taxon>Cyprinodontiformes</taxon>
        <taxon>Nothobranchiidae</taxon>
        <taxon>Nothobranchius</taxon>
    </lineage>
</organism>
<accession>A0A1A8DDN1</accession>
<feature type="region of interest" description="Disordered" evidence="1">
    <location>
        <begin position="1"/>
        <end position="47"/>
    </location>
</feature>
<name>A0A1A8DDN1_NOTKA</name>
<reference evidence="2" key="2">
    <citation type="submission" date="2016-06" db="EMBL/GenBank/DDBJ databases">
        <title>The genome of a short-lived fish provides insights into sex chromosome evolution and the genetic control of aging.</title>
        <authorList>
            <person name="Reichwald K."/>
            <person name="Felder M."/>
            <person name="Petzold A."/>
            <person name="Koch P."/>
            <person name="Groth M."/>
            <person name="Platzer M."/>
        </authorList>
    </citation>
    <scope>NUCLEOTIDE SEQUENCE</scope>
    <source>
        <tissue evidence="2">Brain</tissue>
    </source>
</reference>
<gene>
    <name evidence="2" type="primary">Nfu_g_1_016208</name>
</gene>
<evidence type="ECO:0000256" key="1">
    <source>
        <dbReference type="SAM" id="MobiDB-lite"/>
    </source>
</evidence>
<dbReference type="AlphaFoldDB" id="A0A1A8DDN1"/>
<evidence type="ECO:0000313" key="2">
    <source>
        <dbReference type="EMBL" id="SBQ31508.1"/>
    </source>
</evidence>
<reference evidence="2" key="1">
    <citation type="submission" date="2016-05" db="EMBL/GenBank/DDBJ databases">
        <authorList>
            <person name="Lavstsen T."/>
            <person name="Jespersen J.S."/>
        </authorList>
    </citation>
    <scope>NUCLEOTIDE SEQUENCE</scope>
    <source>
        <tissue evidence="2">Brain</tissue>
    </source>
</reference>
<sequence>MIKSAASGQSYSQSKGAAALAGNTNKQSSQPPPPAALMGHQGVPRPA</sequence>
<proteinExistence type="predicted"/>
<dbReference type="EMBL" id="HAEA01003028">
    <property type="protein sequence ID" value="SBQ31508.1"/>
    <property type="molecule type" value="Transcribed_RNA"/>
</dbReference>
<feature type="compositionally biased region" description="Polar residues" evidence="1">
    <location>
        <begin position="1"/>
        <end position="15"/>
    </location>
</feature>
<protein>
    <submittedName>
        <fullName evidence="2">Uncharacterized protein</fullName>
    </submittedName>
</protein>